<dbReference type="InterPro" id="IPR024466">
    <property type="entry name" value="CHP02679_N"/>
</dbReference>
<evidence type="ECO:0008006" key="5">
    <source>
        <dbReference type="Google" id="ProtNLM"/>
    </source>
</evidence>
<dbReference type="CDD" id="cd00188">
    <property type="entry name" value="TOPRIM"/>
    <property type="match status" value="1"/>
</dbReference>
<dbReference type="RefSeq" id="WP_039254641.1">
    <property type="nucleotide sequence ID" value="NZ_JENJ01000020.1"/>
</dbReference>
<accession>A0A0A0I5B8</accession>
<dbReference type="Proteomes" id="UP000030012">
    <property type="component" value="Unassembled WGS sequence"/>
</dbReference>
<evidence type="ECO:0000259" key="2">
    <source>
        <dbReference type="Pfam" id="PF11796"/>
    </source>
</evidence>
<name>A0A0A0I5B8_CLONO</name>
<comment type="caution">
    <text evidence="3">The sequence shown here is derived from an EMBL/GenBank/DDBJ whole genome shotgun (WGS) entry which is preliminary data.</text>
</comment>
<reference evidence="3 4" key="1">
    <citation type="submission" date="2014-01" db="EMBL/GenBank/DDBJ databases">
        <title>Plasmidome dynamics in the species complex Clostridium novyi sensu lato converts strains of independent lineages into distinctly different pathogens.</title>
        <authorList>
            <person name="Skarin H."/>
            <person name="Segerman B."/>
        </authorList>
    </citation>
    <scope>NUCLEOTIDE SEQUENCE [LARGE SCALE GENOMIC DNA]</scope>
    <source>
        <strain evidence="3 4">4552</strain>
    </source>
</reference>
<sequence>MSKEIEALKFFRDKKEYHRILIEIFKKYKSLGKLSGTFKLKNLTKEEQMILAPLNHKYFVAREANVSIKKFIEYFCSGKFEQIDFTKVLSMYFKDDLITYKEEKMQNRTKKEDFFHELIYNNRGTNAENWIREMISKKNYGYNIINTNYGVYEKNDKICDLKVILDNVFRGFNLLKFQTNYIESLPIFSSKVTRNPHYFDINTMPSKILIHGICYELKREYPKNAEEIAEILYNAGILRDEVSNFVVTFGLKAYKEDMELDFIKSFTEFQQPLILTLGNLNKIDKFTCNKDKLFIFENPSLFSEVIKKTIDLKPSIICTSGQLKLASLVLLDKIIKNVEEIYYSGDFDPEGIFIANKLRMRYKNKLKFWRFRVEDYIKSVSHKEIPYSRMTILDNIKDRDIKELIEKIKEKGLAGYQELLIKDYVKDIRNIIG</sequence>
<evidence type="ECO:0000313" key="4">
    <source>
        <dbReference type="Proteomes" id="UP000030012"/>
    </source>
</evidence>
<evidence type="ECO:0000259" key="1">
    <source>
        <dbReference type="Pfam" id="PF09664"/>
    </source>
</evidence>
<dbReference type="AlphaFoldDB" id="A0A0A0I5B8"/>
<feature type="domain" description="Conserved hypothetical protein CHP02679 N terminus" evidence="2">
    <location>
        <begin position="35"/>
        <end position="252"/>
    </location>
</feature>
<dbReference type="EMBL" id="JENJ01000020">
    <property type="protein sequence ID" value="KGM96599.1"/>
    <property type="molecule type" value="Genomic_DNA"/>
</dbReference>
<gene>
    <name evidence="3" type="ORF">Z968_06060</name>
</gene>
<organism evidence="3 4">
    <name type="scientific">Clostridium novyi A str. 4552</name>
    <dbReference type="NCBI Taxonomy" id="1444289"/>
    <lineage>
        <taxon>Bacteria</taxon>
        <taxon>Bacillati</taxon>
        <taxon>Bacillota</taxon>
        <taxon>Clostridia</taxon>
        <taxon>Eubacteriales</taxon>
        <taxon>Clostridiaceae</taxon>
        <taxon>Clostridium</taxon>
    </lineage>
</organism>
<dbReference type="InterPro" id="IPR024465">
    <property type="entry name" value="DUF2399"/>
</dbReference>
<dbReference type="OrthoDB" id="1661308at2"/>
<feature type="domain" description="DUF2399" evidence="1">
    <location>
        <begin position="274"/>
        <end position="428"/>
    </location>
</feature>
<evidence type="ECO:0000313" key="3">
    <source>
        <dbReference type="EMBL" id="KGM96599.1"/>
    </source>
</evidence>
<dbReference type="Pfam" id="PF11796">
    <property type="entry name" value="DUF3323"/>
    <property type="match status" value="1"/>
</dbReference>
<protein>
    <recommendedName>
        <fullName evidence="5">TIGR02679 family protein</fullName>
    </recommendedName>
</protein>
<proteinExistence type="predicted"/>
<dbReference type="Pfam" id="PF09664">
    <property type="entry name" value="DUF2399"/>
    <property type="match status" value="1"/>
</dbReference>